<dbReference type="SUPFAM" id="SSF82199">
    <property type="entry name" value="SET domain"/>
    <property type="match status" value="1"/>
</dbReference>
<reference evidence="1 2" key="1">
    <citation type="submission" date="2023-11" db="EMBL/GenBank/DDBJ databases">
        <authorList>
            <person name="Cook R."/>
            <person name="Crisci M."/>
            <person name="Pye H."/>
            <person name="Adriaenssens E."/>
            <person name="Santini J."/>
        </authorList>
    </citation>
    <scope>NUCLEOTIDE SEQUENCE [LARGE SCALE GENOMIC DNA]</scope>
    <source>
        <strain evidence="1">Lak_Megaphage_RVC_JS4_GC31</strain>
    </source>
</reference>
<dbReference type="Proteomes" id="UP001349343">
    <property type="component" value="Segment"/>
</dbReference>
<dbReference type="InterPro" id="IPR046341">
    <property type="entry name" value="SET_dom_sf"/>
</dbReference>
<evidence type="ECO:0000313" key="2">
    <source>
        <dbReference type="Proteomes" id="UP001349343"/>
    </source>
</evidence>
<dbReference type="Gene3D" id="2.170.270.10">
    <property type="entry name" value="SET domain"/>
    <property type="match status" value="1"/>
</dbReference>
<evidence type="ECO:0000313" key="1">
    <source>
        <dbReference type="EMBL" id="WQJ53162.1"/>
    </source>
</evidence>
<name>A0ABZ0Z3W8_9CAUD</name>
<accession>A0ABZ0Z3W8</accession>
<sequence>MNIRKQHINEKSWYGLFYGEEPRDKTNIKKINMIPTNANQCNICSDGKSVYSRSQFYPGDIIEICPTRAIDKNSLYSRAVRDIVFEVIPNEEFVVPFGYCQYYDVITKHTPEPNCDYCWDPVAKTIVIRALSKIDKNTRLILNIRK</sequence>
<protein>
    <submittedName>
        <fullName evidence="1">Uncharacterized protein</fullName>
    </submittedName>
</protein>
<keyword evidence="2" id="KW-1185">Reference proteome</keyword>
<dbReference type="EMBL" id="OR769222">
    <property type="protein sequence ID" value="WQJ53162.1"/>
    <property type="molecule type" value="Genomic_DNA"/>
</dbReference>
<proteinExistence type="predicted"/>
<organism evidence="1 2">
    <name type="scientific">phage Lak_Megaphage_RVC_JS4_GC31</name>
    <dbReference type="NCBI Taxonomy" id="3109228"/>
    <lineage>
        <taxon>Viruses</taxon>
        <taxon>Duplodnaviria</taxon>
        <taxon>Heunggongvirae</taxon>
        <taxon>Uroviricota</taxon>
        <taxon>Caudoviricetes</taxon>
        <taxon>Caudoviricetes code 15 clade</taxon>
    </lineage>
</organism>